<dbReference type="Proteomes" id="UP001189429">
    <property type="component" value="Unassembled WGS sequence"/>
</dbReference>
<feature type="non-terminal residue" evidence="2">
    <location>
        <position position="1"/>
    </location>
</feature>
<evidence type="ECO:0000313" key="2">
    <source>
        <dbReference type="EMBL" id="CAK0887444.1"/>
    </source>
</evidence>
<protein>
    <submittedName>
        <fullName evidence="2">Uncharacterized protein</fullName>
    </submittedName>
</protein>
<dbReference type="EMBL" id="CAUYUJ010018944">
    <property type="protein sequence ID" value="CAK0887444.1"/>
    <property type="molecule type" value="Genomic_DNA"/>
</dbReference>
<feature type="region of interest" description="Disordered" evidence="1">
    <location>
        <begin position="930"/>
        <end position="967"/>
    </location>
</feature>
<evidence type="ECO:0000256" key="1">
    <source>
        <dbReference type="SAM" id="MobiDB-lite"/>
    </source>
</evidence>
<accession>A0ABN9WQB5</accession>
<sequence length="967" mass="107344">DKYGGLPFHDLSERFDRDYLLMKGVTVSWFSNKGTFAIKRDPWNSGRGDKASVAKRKKSIQTIGFVTDARGGADLIQNEDLAADDEYYACHYATICEGVAAAAEEDVNRSNPHVQYTLKLGLPGCKIYRRQTPIWGRKWLKHKGNMLNEEMTRTTIIEIWAMTAEVTAAFKRREDKLRVTGAPRISQAALDSKKLNFANQYACGPAADFMEQWSSYHTLENMTTFYKDANQFKLIAEPDVTFWQRLQKRILEEADLSVLRDASHEKIGVLANDIFKAFKKTTYIDRAIDLVLMLFKKAAVGSEPKGWGACSLLPQGLPPLKVAPLKNLRELVIATPRPSTTRGTPSTRVAAILDLQAEPEEQAVIPLELQPDSVQPNRAFIEIVDGELEQLAKVGAPKQTDKLKDADVMNNDQLVALMAETEIGATTILKFFESPWKQPLALQPHVGNVMNMSMLSMFTAAQDNGGYFSDADHAFNTLVEKILQQIDELLPEAALQDCLKVLIAAEAPKRHDMLSGTFAKLAGIQLTPHLASTVRSQIFFHVLSNLGLQSYMRGAGGNAMPKVYLSNLVRNGITQLLDKFDLSKESTRKDLPTFIYELEVATGNPWSKVMREFADQLQKCSNITLTTDGIKFKNDLALKDLGVDQNAQGMPKIHPVTIDLYPSDKASMVKVAISEILKKNPEFEEAMSIESGIVAVAYSRIQPKVSNTAEDSTVITVAGDGNVKNAAQYTTLQTWFEKVVERESNDDNIEWPSVFLRILSLELGAQLARAHLEYCNLPDGAAECNLVPMVISLVDSPAMFVESNGFVNQQRSDCSMPWYIKPLPAPEAPDAPRRTAGPKAKAKAKPAAGKSSAREKQRAAAQSKAGKKKRLGIAAAKRLLEAQKKKEVAASERQALKKKVATHRIKYAEMEPIVIAGTTYKYSRPILVNKADDNTDDTDELFRERTAWDDAPKEKKRKVDTTPGFAE</sequence>
<evidence type="ECO:0000313" key="3">
    <source>
        <dbReference type="Proteomes" id="UP001189429"/>
    </source>
</evidence>
<reference evidence="2" key="1">
    <citation type="submission" date="2023-10" db="EMBL/GenBank/DDBJ databases">
        <authorList>
            <person name="Chen Y."/>
            <person name="Shah S."/>
            <person name="Dougan E. K."/>
            <person name="Thang M."/>
            <person name="Chan C."/>
        </authorList>
    </citation>
    <scope>NUCLEOTIDE SEQUENCE [LARGE SCALE GENOMIC DNA]</scope>
</reference>
<keyword evidence="3" id="KW-1185">Reference proteome</keyword>
<feature type="region of interest" description="Disordered" evidence="1">
    <location>
        <begin position="825"/>
        <end position="870"/>
    </location>
</feature>
<organism evidence="2 3">
    <name type="scientific">Prorocentrum cordatum</name>
    <dbReference type="NCBI Taxonomy" id="2364126"/>
    <lineage>
        <taxon>Eukaryota</taxon>
        <taxon>Sar</taxon>
        <taxon>Alveolata</taxon>
        <taxon>Dinophyceae</taxon>
        <taxon>Prorocentrales</taxon>
        <taxon>Prorocentraceae</taxon>
        <taxon>Prorocentrum</taxon>
    </lineage>
</organism>
<feature type="non-terminal residue" evidence="2">
    <location>
        <position position="967"/>
    </location>
</feature>
<proteinExistence type="predicted"/>
<comment type="caution">
    <text evidence="2">The sequence shown here is derived from an EMBL/GenBank/DDBJ whole genome shotgun (WGS) entry which is preliminary data.</text>
</comment>
<feature type="compositionally biased region" description="Basic and acidic residues" evidence="1">
    <location>
        <begin position="940"/>
        <end position="960"/>
    </location>
</feature>
<name>A0ABN9WQB5_9DINO</name>
<gene>
    <name evidence="2" type="ORF">PCOR1329_LOCUS68500</name>
</gene>